<dbReference type="Proteomes" id="UP000183447">
    <property type="component" value="Unassembled WGS sequence"/>
</dbReference>
<evidence type="ECO:0000313" key="2">
    <source>
        <dbReference type="EMBL" id="SFZ85710.1"/>
    </source>
</evidence>
<dbReference type="EMBL" id="FPKU01000002">
    <property type="protein sequence ID" value="SFZ85710.1"/>
    <property type="molecule type" value="Genomic_DNA"/>
</dbReference>
<keyword evidence="1" id="KW-0812">Transmembrane</keyword>
<evidence type="ECO:0000313" key="3">
    <source>
        <dbReference type="Proteomes" id="UP000183447"/>
    </source>
</evidence>
<keyword evidence="1" id="KW-1133">Transmembrane helix</keyword>
<accession>A0A1K2I004</accession>
<keyword evidence="1" id="KW-0472">Membrane</keyword>
<proteinExistence type="predicted"/>
<dbReference type="STRING" id="665118.SAMN02983003_2879"/>
<dbReference type="RefSeq" id="WP_143145812.1">
    <property type="nucleotide sequence ID" value="NZ_FPKU01000002.1"/>
</dbReference>
<feature type="transmembrane region" description="Helical" evidence="1">
    <location>
        <begin position="110"/>
        <end position="141"/>
    </location>
</feature>
<feature type="transmembrane region" description="Helical" evidence="1">
    <location>
        <begin position="32"/>
        <end position="53"/>
    </location>
</feature>
<protein>
    <submittedName>
        <fullName evidence="2">Uncharacterized protein</fullName>
    </submittedName>
</protein>
<organism evidence="2 3">
    <name type="scientific">Devosia enhydra</name>
    <dbReference type="NCBI Taxonomy" id="665118"/>
    <lineage>
        <taxon>Bacteria</taxon>
        <taxon>Pseudomonadati</taxon>
        <taxon>Pseudomonadota</taxon>
        <taxon>Alphaproteobacteria</taxon>
        <taxon>Hyphomicrobiales</taxon>
        <taxon>Devosiaceae</taxon>
        <taxon>Devosia</taxon>
    </lineage>
</organism>
<keyword evidence="3" id="KW-1185">Reference proteome</keyword>
<feature type="transmembrane region" description="Helical" evidence="1">
    <location>
        <begin position="65"/>
        <end position="90"/>
    </location>
</feature>
<gene>
    <name evidence="2" type="ORF">SAMN02983003_2879</name>
</gene>
<name>A0A1K2I004_9HYPH</name>
<reference evidence="2 3" key="1">
    <citation type="submission" date="2016-11" db="EMBL/GenBank/DDBJ databases">
        <authorList>
            <person name="Jaros S."/>
            <person name="Januszkiewicz K."/>
            <person name="Wedrychowicz H."/>
        </authorList>
    </citation>
    <scope>NUCLEOTIDE SEQUENCE [LARGE SCALE GENOMIC DNA]</scope>
    <source>
        <strain evidence="2 3">ATCC 23634</strain>
    </source>
</reference>
<dbReference type="AlphaFoldDB" id="A0A1K2I004"/>
<evidence type="ECO:0000256" key="1">
    <source>
        <dbReference type="SAM" id="Phobius"/>
    </source>
</evidence>
<sequence length="152" mass="16317">MMAVNLSAVLGWALVTAPVVINSPYVFVLAVAALVGLPIALIVCWVLVAPTLWHVMARPLSWRRAVGWSIFVSTLLQCVGTLIIILNTAIGSRGRRLVTQQDFPTTQQEFLIVPAVMPFLVSYAILVCGGVLIAIVVRSVIGAGEGTRPARR</sequence>